<feature type="compositionally biased region" description="Pro residues" evidence="1">
    <location>
        <begin position="26"/>
        <end position="38"/>
    </location>
</feature>
<dbReference type="PANTHER" id="PTHR47066:SF1">
    <property type="entry name" value="HEAVY METAL-ASSOCIATED ISOPRENYLATED PLANT PROTEIN 9"/>
    <property type="match status" value="1"/>
</dbReference>
<feature type="compositionally biased region" description="Basic and acidic residues" evidence="1">
    <location>
        <begin position="232"/>
        <end position="246"/>
    </location>
</feature>
<dbReference type="Gene3D" id="3.30.70.100">
    <property type="match status" value="2"/>
</dbReference>
<dbReference type="PROSITE" id="PS50846">
    <property type="entry name" value="HMA_2"/>
    <property type="match status" value="2"/>
</dbReference>
<reference evidence="3 4" key="1">
    <citation type="journal article" date="2017" name="Nature">
        <title>The Apostasia genome and the evolution of orchids.</title>
        <authorList>
            <person name="Zhang G.Q."/>
            <person name="Liu K.W."/>
            <person name="Li Z."/>
            <person name="Lohaus R."/>
            <person name="Hsiao Y.Y."/>
            <person name="Niu S.C."/>
            <person name="Wang J.Y."/>
            <person name="Lin Y.C."/>
            <person name="Xu Q."/>
            <person name="Chen L.J."/>
            <person name="Yoshida K."/>
            <person name="Fujiwara S."/>
            <person name="Wang Z.W."/>
            <person name="Zhang Y.Q."/>
            <person name="Mitsuda N."/>
            <person name="Wang M."/>
            <person name="Liu G.H."/>
            <person name="Pecoraro L."/>
            <person name="Huang H.X."/>
            <person name="Xiao X.J."/>
            <person name="Lin M."/>
            <person name="Wu X.Y."/>
            <person name="Wu W.L."/>
            <person name="Chen Y.Y."/>
            <person name="Chang S.B."/>
            <person name="Sakamoto S."/>
            <person name="Ohme-Takagi M."/>
            <person name="Yagi M."/>
            <person name="Zeng S.J."/>
            <person name="Shen C.Y."/>
            <person name="Yeh C.M."/>
            <person name="Luo Y.B."/>
            <person name="Tsai W.C."/>
            <person name="Van de Peer Y."/>
            <person name="Liu Z.J."/>
        </authorList>
    </citation>
    <scope>NUCLEOTIDE SEQUENCE [LARGE SCALE GENOMIC DNA]</scope>
    <source>
        <strain evidence="4">cv. Shenzhen</strain>
        <tissue evidence="3">Stem</tissue>
    </source>
</reference>
<dbReference type="InterPro" id="IPR036163">
    <property type="entry name" value="HMA_dom_sf"/>
</dbReference>
<dbReference type="InterPro" id="IPR044258">
    <property type="entry name" value="HIPP09-like"/>
</dbReference>
<proteinExistence type="predicted"/>
<feature type="compositionally biased region" description="Basic and acidic residues" evidence="1">
    <location>
        <begin position="197"/>
        <end position="221"/>
    </location>
</feature>
<dbReference type="GO" id="GO:0046872">
    <property type="term" value="F:metal ion binding"/>
    <property type="evidence" value="ECO:0007669"/>
    <property type="project" value="InterPro"/>
</dbReference>
<dbReference type="PANTHER" id="PTHR47066">
    <property type="entry name" value="HEAVY METAL-ASSOCIATED ISOPRENYLATED PLANT PROTEIN 9"/>
    <property type="match status" value="1"/>
</dbReference>
<keyword evidence="4" id="KW-1185">Reference proteome</keyword>
<dbReference type="EMBL" id="KZ451982">
    <property type="protein sequence ID" value="PKA54197.1"/>
    <property type="molecule type" value="Genomic_DNA"/>
</dbReference>
<name>A0A2I0AF75_9ASPA</name>
<dbReference type="Pfam" id="PF00403">
    <property type="entry name" value="HMA"/>
    <property type="match status" value="2"/>
</dbReference>
<evidence type="ECO:0000256" key="1">
    <source>
        <dbReference type="SAM" id="MobiDB-lite"/>
    </source>
</evidence>
<dbReference type="InterPro" id="IPR006121">
    <property type="entry name" value="HMA_dom"/>
</dbReference>
<evidence type="ECO:0000259" key="2">
    <source>
        <dbReference type="PROSITE" id="PS50846"/>
    </source>
</evidence>
<dbReference type="SUPFAM" id="SSF101447">
    <property type="entry name" value="Formin homology 2 domain (FH2 domain)"/>
    <property type="match status" value="1"/>
</dbReference>
<dbReference type="Proteomes" id="UP000236161">
    <property type="component" value="Unassembled WGS sequence"/>
</dbReference>
<dbReference type="AlphaFoldDB" id="A0A2I0AF75"/>
<dbReference type="CDD" id="cd00371">
    <property type="entry name" value="HMA"/>
    <property type="match status" value="2"/>
</dbReference>
<dbReference type="SUPFAM" id="SSF55008">
    <property type="entry name" value="HMA, heavy metal-associated domain"/>
    <property type="match status" value="2"/>
</dbReference>
<organism evidence="3 4">
    <name type="scientific">Apostasia shenzhenica</name>
    <dbReference type="NCBI Taxonomy" id="1088818"/>
    <lineage>
        <taxon>Eukaryota</taxon>
        <taxon>Viridiplantae</taxon>
        <taxon>Streptophyta</taxon>
        <taxon>Embryophyta</taxon>
        <taxon>Tracheophyta</taxon>
        <taxon>Spermatophyta</taxon>
        <taxon>Magnoliopsida</taxon>
        <taxon>Liliopsida</taxon>
        <taxon>Asparagales</taxon>
        <taxon>Orchidaceae</taxon>
        <taxon>Apostasioideae</taxon>
        <taxon>Apostasia</taxon>
    </lineage>
</organism>
<evidence type="ECO:0000313" key="3">
    <source>
        <dbReference type="EMBL" id="PKA54197.1"/>
    </source>
</evidence>
<feature type="domain" description="HMA" evidence="2">
    <location>
        <begin position="35"/>
        <end position="98"/>
    </location>
</feature>
<feature type="region of interest" description="Disordered" evidence="1">
    <location>
        <begin position="192"/>
        <end position="265"/>
    </location>
</feature>
<protein>
    <recommendedName>
        <fullName evidence="2">HMA domain-containing protein</fullName>
    </recommendedName>
</protein>
<feature type="domain" description="HMA" evidence="2">
    <location>
        <begin position="126"/>
        <end position="190"/>
    </location>
</feature>
<feature type="region of interest" description="Disordered" evidence="1">
    <location>
        <begin position="1"/>
        <end position="39"/>
    </location>
</feature>
<accession>A0A2I0AF75</accession>
<sequence>MKQEEVKSPEERPEPEKEQKEEEKPPSPPPPPPPPPPIILSVDLHCNGCAKKIERSILKCRGVEEVETKMETNEIKVKGIVDPQVLCSRIQKKTLRIVKVLSPLAPETTEGSAKPPEPSAEQVSGMETVELLVNMHCEACAQQLKKKLMKMRGVQEAATDLSAMKVTVTGTMNGDKLVEYIYRHTKKIARIIPPPVKEQKEEGDQKKAEEKSKDNKQEVEKPQTAIENEESKEEKAGEGESKKEEAAQPPPVASNAEEMDDEMAKRMMMTTQWMPMPLYVIQRPPFLMPPPPPQIFSDENPNACCIS</sequence>
<dbReference type="STRING" id="1088818.A0A2I0AF75"/>
<feature type="compositionally biased region" description="Basic and acidic residues" evidence="1">
    <location>
        <begin position="1"/>
        <end position="25"/>
    </location>
</feature>
<evidence type="ECO:0000313" key="4">
    <source>
        <dbReference type="Proteomes" id="UP000236161"/>
    </source>
</evidence>
<gene>
    <name evidence="3" type="ORF">AXF42_Ash000030</name>
</gene>
<dbReference type="OrthoDB" id="1926387at2759"/>